<evidence type="ECO:0000313" key="2">
    <source>
        <dbReference type="Proteomes" id="UP001606303"/>
    </source>
</evidence>
<evidence type="ECO:0000313" key="1">
    <source>
        <dbReference type="EMBL" id="MFG6468252.1"/>
    </source>
</evidence>
<proteinExistence type="predicted"/>
<dbReference type="EC" id="2.1.1.222" evidence="1"/>
<keyword evidence="1" id="KW-0808">Transferase</keyword>
<dbReference type="Proteomes" id="UP001606303">
    <property type="component" value="Unassembled WGS sequence"/>
</dbReference>
<dbReference type="GO" id="GO:0102208">
    <property type="term" value="F:2-polyprenyl-6-hydroxyphenol methylase activity"/>
    <property type="evidence" value="ECO:0007669"/>
    <property type="project" value="UniProtKB-EC"/>
</dbReference>
<keyword evidence="2" id="KW-1185">Reference proteome</keyword>
<name>A0ABW7H1Y2_9BURK</name>
<accession>A0ABW7H1Y2</accession>
<dbReference type="GO" id="GO:0032259">
    <property type="term" value="P:methylation"/>
    <property type="evidence" value="ECO:0007669"/>
    <property type="project" value="UniProtKB-KW"/>
</dbReference>
<keyword evidence="1" id="KW-0489">Methyltransferase</keyword>
<reference evidence="1 2" key="1">
    <citation type="submission" date="2024-08" db="EMBL/GenBank/DDBJ databases">
        <authorList>
            <person name="Lu H."/>
        </authorList>
    </citation>
    <scope>NUCLEOTIDE SEQUENCE [LARGE SCALE GENOMIC DNA]</scope>
    <source>
        <strain evidence="1 2">BYS87W</strain>
    </source>
</reference>
<organism evidence="1 2">
    <name type="scientific">Pelomonas baiyunensis</name>
    <dbReference type="NCBI Taxonomy" id="3299026"/>
    <lineage>
        <taxon>Bacteria</taxon>
        <taxon>Pseudomonadati</taxon>
        <taxon>Pseudomonadota</taxon>
        <taxon>Betaproteobacteria</taxon>
        <taxon>Burkholderiales</taxon>
        <taxon>Sphaerotilaceae</taxon>
        <taxon>Roseateles</taxon>
    </lineage>
</organism>
<dbReference type="CDD" id="cd02440">
    <property type="entry name" value="AdoMet_MTases"/>
    <property type="match status" value="1"/>
</dbReference>
<dbReference type="InterPro" id="IPR029063">
    <property type="entry name" value="SAM-dependent_MTases_sf"/>
</dbReference>
<dbReference type="RefSeq" id="WP_394386277.1">
    <property type="nucleotide sequence ID" value="NZ_JBIGIB010000004.1"/>
</dbReference>
<comment type="caution">
    <text evidence="1">The sequence shown here is derived from an EMBL/GenBank/DDBJ whole genome shotgun (WGS) entry which is preliminary data.</text>
</comment>
<dbReference type="Pfam" id="PF13489">
    <property type="entry name" value="Methyltransf_23"/>
    <property type="match status" value="1"/>
</dbReference>
<dbReference type="GO" id="GO:0061542">
    <property type="term" value="F:3-demethylubiquinol 3-O-methyltransferase activity"/>
    <property type="evidence" value="ECO:0007669"/>
    <property type="project" value="UniProtKB-EC"/>
</dbReference>
<sequence>MSIPPFIERLMAGLQPGSSVPEVLKAAIAPDAHILEIGPGASPAFRRRDYPNLKVSDYCDTATLQRQMREVYRLPDGPFDLFDDIDYVCADGRLADCVPAEQRFDLIYSCHNIEHQPDLLMHLRSVETLLKPGGTAVMVVPLKTQTFDLFRQLTTTSDVLMRHHWPHAAPAAKLAFDTDSHSASPPAGAPHRFGPQDPLSVGDLHAAFEHLQRSMTGQARDLSYLHYHVFTPESLQILLLELYLLRQCSLIPAMCTGEVGNSFVIALQPMPWPADPTHAAAWTAHLESIRLQRYRDGAFRPH</sequence>
<dbReference type="EMBL" id="JBIGIB010000004">
    <property type="protein sequence ID" value="MFG6468252.1"/>
    <property type="molecule type" value="Genomic_DNA"/>
</dbReference>
<dbReference type="SUPFAM" id="SSF53335">
    <property type="entry name" value="S-adenosyl-L-methionine-dependent methyltransferases"/>
    <property type="match status" value="1"/>
</dbReference>
<gene>
    <name evidence="1" type="ORF">ACG01O_16615</name>
</gene>
<dbReference type="Gene3D" id="3.40.50.150">
    <property type="entry name" value="Vaccinia Virus protein VP39"/>
    <property type="match status" value="1"/>
</dbReference>
<dbReference type="EC" id="2.1.1.64" evidence="1"/>
<protein>
    <submittedName>
        <fullName evidence="1">Class I SAM-dependent methyltransferase</fullName>
        <ecNumber evidence="1">2.1.1.222</ecNumber>
        <ecNumber evidence="1">2.1.1.64</ecNumber>
    </submittedName>
</protein>